<name>A0A9D4H6R2_DREPO</name>
<dbReference type="EMBL" id="JAIWYP010000004">
    <property type="protein sequence ID" value="KAH3830634.1"/>
    <property type="molecule type" value="Genomic_DNA"/>
</dbReference>
<dbReference type="AlphaFoldDB" id="A0A9D4H6R2"/>
<feature type="region of interest" description="Disordered" evidence="1">
    <location>
        <begin position="35"/>
        <end position="56"/>
    </location>
</feature>
<dbReference type="Proteomes" id="UP000828390">
    <property type="component" value="Unassembled WGS sequence"/>
</dbReference>
<accession>A0A9D4H6R2</accession>
<evidence type="ECO:0000313" key="3">
    <source>
        <dbReference type="Proteomes" id="UP000828390"/>
    </source>
</evidence>
<protein>
    <submittedName>
        <fullName evidence="2">Uncharacterized protein</fullName>
    </submittedName>
</protein>
<keyword evidence="3" id="KW-1185">Reference proteome</keyword>
<gene>
    <name evidence="2" type="ORF">DPMN_103879</name>
</gene>
<reference evidence="2" key="2">
    <citation type="submission" date="2020-11" db="EMBL/GenBank/DDBJ databases">
        <authorList>
            <person name="McCartney M.A."/>
            <person name="Auch B."/>
            <person name="Kono T."/>
            <person name="Mallez S."/>
            <person name="Becker A."/>
            <person name="Gohl D.M."/>
            <person name="Silverstein K.A.T."/>
            <person name="Koren S."/>
            <person name="Bechman K.B."/>
            <person name="Herman A."/>
            <person name="Abrahante J.E."/>
            <person name="Garbe J."/>
        </authorList>
    </citation>
    <scope>NUCLEOTIDE SEQUENCE</scope>
    <source>
        <strain evidence="2">Duluth1</strain>
        <tissue evidence="2">Whole animal</tissue>
    </source>
</reference>
<organism evidence="2 3">
    <name type="scientific">Dreissena polymorpha</name>
    <name type="common">Zebra mussel</name>
    <name type="synonym">Mytilus polymorpha</name>
    <dbReference type="NCBI Taxonomy" id="45954"/>
    <lineage>
        <taxon>Eukaryota</taxon>
        <taxon>Metazoa</taxon>
        <taxon>Spiralia</taxon>
        <taxon>Lophotrochozoa</taxon>
        <taxon>Mollusca</taxon>
        <taxon>Bivalvia</taxon>
        <taxon>Autobranchia</taxon>
        <taxon>Heteroconchia</taxon>
        <taxon>Euheterodonta</taxon>
        <taxon>Imparidentia</taxon>
        <taxon>Neoheterodontei</taxon>
        <taxon>Myida</taxon>
        <taxon>Dreissenoidea</taxon>
        <taxon>Dreissenidae</taxon>
        <taxon>Dreissena</taxon>
    </lineage>
</organism>
<evidence type="ECO:0000256" key="1">
    <source>
        <dbReference type="SAM" id="MobiDB-lite"/>
    </source>
</evidence>
<evidence type="ECO:0000313" key="2">
    <source>
        <dbReference type="EMBL" id="KAH3830634.1"/>
    </source>
</evidence>
<comment type="caution">
    <text evidence="2">The sequence shown here is derived from an EMBL/GenBank/DDBJ whole genome shotgun (WGS) entry which is preliminary data.</text>
</comment>
<sequence>MCSRLDNNGNIKYNRRLWIEQQYIKIDKEITAGSSKNAYITPKTPRRPVNPGQVYN</sequence>
<proteinExistence type="predicted"/>
<reference evidence="2" key="1">
    <citation type="journal article" date="2019" name="bioRxiv">
        <title>The Genome of the Zebra Mussel, Dreissena polymorpha: A Resource for Invasive Species Research.</title>
        <authorList>
            <person name="McCartney M.A."/>
            <person name="Auch B."/>
            <person name="Kono T."/>
            <person name="Mallez S."/>
            <person name="Zhang Y."/>
            <person name="Obille A."/>
            <person name="Becker A."/>
            <person name="Abrahante J.E."/>
            <person name="Garbe J."/>
            <person name="Badalamenti J.P."/>
            <person name="Herman A."/>
            <person name="Mangelson H."/>
            <person name="Liachko I."/>
            <person name="Sullivan S."/>
            <person name="Sone E.D."/>
            <person name="Koren S."/>
            <person name="Silverstein K.A.T."/>
            <person name="Beckman K.B."/>
            <person name="Gohl D.M."/>
        </authorList>
    </citation>
    <scope>NUCLEOTIDE SEQUENCE</scope>
    <source>
        <strain evidence="2">Duluth1</strain>
        <tissue evidence="2">Whole animal</tissue>
    </source>
</reference>